<dbReference type="Proteomes" id="UP001346149">
    <property type="component" value="Unassembled WGS sequence"/>
</dbReference>
<name>A0AAN7R4I5_TRANT</name>
<dbReference type="PANTHER" id="PTHR47486">
    <property type="entry name" value="SIALYLTRANSFERASE-LIKE PROTEIN 1"/>
    <property type="match status" value="1"/>
</dbReference>
<dbReference type="EMBL" id="JAXQNO010000013">
    <property type="protein sequence ID" value="KAK4785508.1"/>
    <property type="molecule type" value="Genomic_DNA"/>
</dbReference>
<reference evidence="2 3" key="1">
    <citation type="journal article" date="2023" name="Hortic Res">
        <title>Pangenome of water caltrop reveals structural variations and asymmetric subgenome divergence after allopolyploidization.</title>
        <authorList>
            <person name="Zhang X."/>
            <person name="Chen Y."/>
            <person name="Wang L."/>
            <person name="Yuan Y."/>
            <person name="Fang M."/>
            <person name="Shi L."/>
            <person name="Lu R."/>
            <person name="Comes H.P."/>
            <person name="Ma Y."/>
            <person name="Chen Y."/>
            <person name="Huang G."/>
            <person name="Zhou Y."/>
            <person name="Zheng Z."/>
            <person name="Qiu Y."/>
        </authorList>
    </citation>
    <scope>NUCLEOTIDE SEQUENCE [LARGE SCALE GENOMIC DNA]</scope>
    <source>
        <strain evidence="2">F231</strain>
    </source>
</reference>
<dbReference type="InterPro" id="IPR044782">
    <property type="entry name" value="SIA1/STLP5"/>
</dbReference>
<sequence length="114" mass="13039">MVIRIHSPTRAEGKQDWSDVPNPKMISRAQTTALSLKKSRPGQSSGLDQFSICKVWDDAGSNDGPHLWFSKHESYEKELELQEVGSGKYQEGRKLRITIIRWGTYHSIKWIPTV</sequence>
<evidence type="ECO:0000313" key="3">
    <source>
        <dbReference type="Proteomes" id="UP001346149"/>
    </source>
</evidence>
<protein>
    <submittedName>
        <fullName evidence="2">Uncharacterized protein</fullName>
    </submittedName>
</protein>
<dbReference type="GO" id="GO:0009860">
    <property type="term" value="P:pollen tube growth"/>
    <property type="evidence" value="ECO:0007669"/>
    <property type="project" value="InterPro"/>
</dbReference>
<accession>A0AAN7R4I5</accession>
<evidence type="ECO:0000313" key="2">
    <source>
        <dbReference type="EMBL" id="KAK4785508.1"/>
    </source>
</evidence>
<organism evidence="2 3">
    <name type="scientific">Trapa natans</name>
    <name type="common">Water chestnut</name>
    <dbReference type="NCBI Taxonomy" id="22666"/>
    <lineage>
        <taxon>Eukaryota</taxon>
        <taxon>Viridiplantae</taxon>
        <taxon>Streptophyta</taxon>
        <taxon>Embryophyta</taxon>
        <taxon>Tracheophyta</taxon>
        <taxon>Spermatophyta</taxon>
        <taxon>Magnoliopsida</taxon>
        <taxon>eudicotyledons</taxon>
        <taxon>Gunneridae</taxon>
        <taxon>Pentapetalae</taxon>
        <taxon>rosids</taxon>
        <taxon>malvids</taxon>
        <taxon>Myrtales</taxon>
        <taxon>Lythraceae</taxon>
        <taxon>Trapa</taxon>
    </lineage>
</organism>
<comment type="caution">
    <text evidence="2">The sequence shown here is derived from an EMBL/GenBank/DDBJ whole genome shotgun (WGS) entry which is preliminary data.</text>
</comment>
<proteinExistence type="predicted"/>
<dbReference type="GO" id="GO:0009846">
    <property type="term" value="P:pollen germination"/>
    <property type="evidence" value="ECO:0007669"/>
    <property type="project" value="InterPro"/>
</dbReference>
<dbReference type="PANTHER" id="PTHR47486:SF1">
    <property type="entry name" value="SIALYLTRANSFERASE-LIKE PROTEIN 1"/>
    <property type="match status" value="1"/>
</dbReference>
<keyword evidence="3" id="KW-1185">Reference proteome</keyword>
<dbReference type="AlphaFoldDB" id="A0AAN7R4I5"/>
<evidence type="ECO:0000256" key="1">
    <source>
        <dbReference type="SAM" id="MobiDB-lite"/>
    </source>
</evidence>
<dbReference type="GO" id="GO:0008373">
    <property type="term" value="F:sialyltransferase activity"/>
    <property type="evidence" value="ECO:0007669"/>
    <property type="project" value="InterPro"/>
</dbReference>
<gene>
    <name evidence="2" type="ORF">SAY86_002197</name>
</gene>
<feature type="region of interest" description="Disordered" evidence="1">
    <location>
        <begin position="1"/>
        <end position="23"/>
    </location>
</feature>